<dbReference type="RefSeq" id="WP_281255624.1">
    <property type="nucleotide sequence ID" value="NZ_LT828542.1"/>
</dbReference>
<evidence type="ECO:0000313" key="2">
    <source>
        <dbReference type="Proteomes" id="UP000191931"/>
    </source>
</evidence>
<reference evidence="1 2" key="1">
    <citation type="submission" date="2017-03" db="EMBL/GenBank/DDBJ databases">
        <authorList>
            <person name="Afonso C.L."/>
            <person name="Miller P.J."/>
            <person name="Scott M.A."/>
            <person name="Spackman E."/>
            <person name="Goraichik I."/>
            <person name="Dimitrov K.M."/>
            <person name="Suarez D.L."/>
            <person name="Swayne D.E."/>
        </authorList>
    </citation>
    <scope>NUCLEOTIDE SEQUENCE [LARGE SCALE GENOMIC DNA]</scope>
    <source>
        <strain evidence="1">PRJEB14757</strain>
    </source>
</reference>
<dbReference type="Proteomes" id="UP000191931">
    <property type="component" value="Unassembled WGS sequence"/>
</dbReference>
<dbReference type="AlphaFoldDB" id="A0A1W1HI98"/>
<organism evidence="1 2">
    <name type="scientific">Desulfamplus magnetovallimortis</name>
    <dbReference type="NCBI Taxonomy" id="1246637"/>
    <lineage>
        <taxon>Bacteria</taxon>
        <taxon>Pseudomonadati</taxon>
        <taxon>Thermodesulfobacteriota</taxon>
        <taxon>Desulfobacteria</taxon>
        <taxon>Desulfobacterales</taxon>
        <taxon>Desulfobacteraceae</taxon>
        <taxon>Desulfamplus</taxon>
    </lineage>
</organism>
<dbReference type="STRING" id="1246637.MTBBW1_590003"/>
<evidence type="ECO:0000313" key="1">
    <source>
        <dbReference type="EMBL" id="SLM32098.1"/>
    </source>
</evidence>
<accession>A0A1W1HI98</accession>
<protein>
    <submittedName>
        <fullName evidence="1">Uncharacterized protein</fullName>
    </submittedName>
</protein>
<sequence>MFRIDILPYPVNLGHPDSDSIDKAQKIIGVDFEYLIDTNPF</sequence>
<name>A0A1W1HI98_9BACT</name>
<keyword evidence="2" id="KW-1185">Reference proteome</keyword>
<proteinExistence type="predicted"/>
<dbReference type="EMBL" id="FWEV01000302">
    <property type="protein sequence ID" value="SLM32098.1"/>
    <property type="molecule type" value="Genomic_DNA"/>
</dbReference>
<gene>
    <name evidence="1" type="ORF">MTBBW1_590003</name>
</gene>